<name>A0ABS8YDZ7_9BACL</name>
<feature type="transmembrane region" description="Helical" evidence="8">
    <location>
        <begin position="103"/>
        <end position="124"/>
    </location>
</feature>
<reference evidence="11 12" key="1">
    <citation type="submission" date="2021-11" db="EMBL/GenBank/DDBJ databases">
        <title>Draft genome sequence of Paenibacillus profundus YoMME, a new Gram-positive bacteria with exoelectrogenic properties.</title>
        <authorList>
            <person name="Hubenova Y."/>
            <person name="Hubenova E."/>
            <person name="Manasiev Y."/>
            <person name="Peykov S."/>
            <person name="Mitov M."/>
        </authorList>
    </citation>
    <scope>NUCLEOTIDE SEQUENCE [LARGE SCALE GENOMIC DNA]</scope>
    <source>
        <strain evidence="11 12">YoMME</strain>
    </source>
</reference>
<evidence type="ECO:0000256" key="1">
    <source>
        <dbReference type="ARBA" id="ARBA00004651"/>
    </source>
</evidence>
<dbReference type="CDD" id="cd18545">
    <property type="entry name" value="ABC_6TM_YknV_like"/>
    <property type="match status" value="1"/>
</dbReference>
<keyword evidence="2 8" id="KW-0812">Transmembrane</keyword>
<dbReference type="PROSITE" id="PS50929">
    <property type="entry name" value="ABC_TM1F"/>
    <property type="match status" value="1"/>
</dbReference>
<feature type="transmembrane region" description="Helical" evidence="8">
    <location>
        <begin position="65"/>
        <end position="91"/>
    </location>
</feature>
<evidence type="ECO:0000256" key="2">
    <source>
        <dbReference type="ARBA" id="ARBA00022692"/>
    </source>
</evidence>
<evidence type="ECO:0000256" key="7">
    <source>
        <dbReference type="SAM" id="MobiDB-lite"/>
    </source>
</evidence>
<evidence type="ECO:0000256" key="6">
    <source>
        <dbReference type="ARBA" id="ARBA00023136"/>
    </source>
</evidence>
<keyword evidence="5 8" id="KW-1133">Transmembrane helix</keyword>
<dbReference type="RefSeq" id="WP_233696451.1">
    <property type="nucleotide sequence ID" value="NZ_JAJNBZ010000005.1"/>
</dbReference>
<keyword evidence="4 11" id="KW-0067">ATP-binding</keyword>
<evidence type="ECO:0000313" key="12">
    <source>
        <dbReference type="Proteomes" id="UP001199916"/>
    </source>
</evidence>
<keyword evidence="3" id="KW-0547">Nucleotide-binding</keyword>
<dbReference type="InterPro" id="IPR003593">
    <property type="entry name" value="AAA+_ATPase"/>
</dbReference>
<dbReference type="Pfam" id="PF00005">
    <property type="entry name" value="ABC_tran"/>
    <property type="match status" value="1"/>
</dbReference>
<sequence>MSGGNPSAAAERRSAGHGSVISDAAADTTKRSRFVYQDDDVIEKPFNWAQMRRLLVYMKPYKRQLLPVLIVMMVLGTITKLAIPFLISYAIDHAIQPADGNPSLRLLYIIAGTALGLYIIQWGANTFRIKFMNVIGQRIIYDLRADLFKHIQKLSFHFYDKRPAGSVLVRVTNDVNSLQELFTNGAVNTLVDCMQLLGIIIILLFLNVQLAVAVMITVPIMFLVSTKLRKRIRFAWQDVRIKQSRINSHLNEAIQGIRVTQAYTQEQANMDYFDHMNSVNKKSWDRASALNQTFGPVIEITSAIGAFVLFMYGSHLIQSDVITVGVLFAFAQCVGNFWEPINRLGQMYSQMLIAMASSERIFEFMDEQPSVGEEDHAMQLPPVHGDVAFENILFEYEKGRPALRGISLSAQAGQSIALVGHTGSGKSTIINLLCRFYDPTEGRVAIDGFDIRNVTLESLRSQIGIVLQDTFIFSGTIRDNIRFGRLDATDTEVEEAAKAVFAHDFIVNLKDGYDTEVQERGNVLSMGQRQLISFARALLANPRILILDEATASIDTETELKIQEALKTLLEGRTSFIIAHRLSTIRGCDNIVVLDHGVIQEQGTHEQLMRMRGTYYGLVAAQYKYM</sequence>
<dbReference type="InterPro" id="IPR003439">
    <property type="entry name" value="ABC_transporter-like_ATP-bd"/>
</dbReference>
<dbReference type="InterPro" id="IPR036640">
    <property type="entry name" value="ABC1_TM_sf"/>
</dbReference>
<dbReference type="Gene3D" id="3.40.50.300">
    <property type="entry name" value="P-loop containing nucleotide triphosphate hydrolases"/>
    <property type="match status" value="1"/>
</dbReference>
<dbReference type="PANTHER" id="PTHR43394:SF1">
    <property type="entry name" value="ATP-BINDING CASSETTE SUB-FAMILY B MEMBER 10, MITOCHONDRIAL"/>
    <property type="match status" value="1"/>
</dbReference>
<dbReference type="InterPro" id="IPR027417">
    <property type="entry name" value="P-loop_NTPase"/>
</dbReference>
<keyword evidence="12" id="KW-1185">Reference proteome</keyword>
<evidence type="ECO:0000256" key="5">
    <source>
        <dbReference type="ARBA" id="ARBA00022989"/>
    </source>
</evidence>
<evidence type="ECO:0000259" key="9">
    <source>
        <dbReference type="PROSITE" id="PS50893"/>
    </source>
</evidence>
<dbReference type="CDD" id="cd03254">
    <property type="entry name" value="ABCC_Glucan_exporter_like"/>
    <property type="match status" value="1"/>
</dbReference>
<feature type="region of interest" description="Disordered" evidence="7">
    <location>
        <begin position="1"/>
        <end position="21"/>
    </location>
</feature>
<dbReference type="GO" id="GO:0005524">
    <property type="term" value="F:ATP binding"/>
    <property type="evidence" value="ECO:0007669"/>
    <property type="project" value="UniProtKB-KW"/>
</dbReference>
<dbReference type="PANTHER" id="PTHR43394">
    <property type="entry name" value="ATP-DEPENDENT PERMEASE MDL1, MITOCHONDRIAL"/>
    <property type="match status" value="1"/>
</dbReference>
<dbReference type="SUPFAM" id="SSF52540">
    <property type="entry name" value="P-loop containing nucleoside triphosphate hydrolases"/>
    <property type="match status" value="1"/>
</dbReference>
<dbReference type="EMBL" id="JAJNBZ010000005">
    <property type="protein sequence ID" value="MCE5169469.1"/>
    <property type="molecule type" value="Genomic_DNA"/>
</dbReference>
<dbReference type="PROSITE" id="PS50893">
    <property type="entry name" value="ABC_TRANSPORTER_2"/>
    <property type="match status" value="1"/>
</dbReference>
<accession>A0ABS8YDZ7</accession>
<dbReference type="Gene3D" id="1.20.1560.10">
    <property type="entry name" value="ABC transporter type 1, transmembrane domain"/>
    <property type="match status" value="1"/>
</dbReference>
<comment type="caution">
    <text evidence="11">The sequence shown here is derived from an EMBL/GenBank/DDBJ whole genome shotgun (WGS) entry which is preliminary data.</text>
</comment>
<organism evidence="11 12">
    <name type="scientific">Paenibacillus profundus</name>
    <dbReference type="NCBI Taxonomy" id="1173085"/>
    <lineage>
        <taxon>Bacteria</taxon>
        <taxon>Bacillati</taxon>
        <taxon>Bacillota</taxon>
        <taxon>Bacilli</taxon>
        <taxon>Bacillales</taxon>
        <taxon>Paenibacillaceae</taxon>
        <taxon>Paenibacillus</taxon>
    </lineage>
</organism>
<evidence type="ECO:0000259" key="10">
    <source>
        <dbReference type="PROSITE" id="PS50929"/>
    </source>
</evidence>
<keyword evidence="6 8" id="KW-0472">Membrane</keyword>
<feature type="transmembrane region" description="Helical" evidence="8">
    <location>
        <begin position="196"/>
        <end position="224"/>
    </location>
</feature>
<evidence type="ECO:0000256" key="8">
    <source>
        <dbReference type="SAM" id="Phobius"/>
    </source>
</evidence>
<feature type="domain" description="ABC transmembrane type-1" evidence="10">
    <location>
        <begin position="68"/>
        <end position="351"/>
    </location>
</feature>
<feature type="domain" description="ABC transporter" evidence="9">
    <location>
        <begin position="387"/>
        <end position="621"/>
    </location>
</feature>
<dbReference type="Pfam" id="PF00664">
    <property type="entry name" value="ABC_membrane"/>
    <property type="match status" value="1"/>
</dbReference>
<evidence type="ECO:0000256" key="4">
    <source>
        <dbReference type="ARBA" id="ARBA00022840"/>
    </source>
</evidence>
<protein>
    <submittedName>
        <fullName evidence="11">ABC transporter ATP-binding protein/permease</fullName>
    </submittedName>
</protein>
<dbReference type="InterPro" id="IPR011527">
    <property type="entry name" value="ABC1_TM_dom"/>
</dbReference>
<dbReference type="SMART" id="SM00382">
    <property type="entry name" value="AAA"/>
    <property type="match status" value="1"/>
</dbReference>
<dbReference type="Proteomes" id="UP001199916">
    <property type="component" value="Unassembled WGS sequence"/>
</dbReference>
<dbReference type="SUPFAM" id="SSF90123">
    <property type="entry name" value="ABC transporter transmembrane region"/>
    <property type="match status" value="1"/>
</dbReference>
<dbReference type="InterPro" id="IPR039421">
    <property type="entry name" value="Type_1_exporter"/>
</dbReference>
<proteinExistence type="predicted"/>
<evidence type="ECO:0000256" key="3">
    <source>
        <dbReference type="ARBA" id="ARBA00022741"/>
    </source>
</evidence>
<gene>
    <name evidence="11" type="ORF">LQV63_09110</name>
</gene>
<comment type="subcellular location">
    <subcellularLocation>
        <location evidence="1">Cell membrane</location>
        <topology evidence="1">Multi-pass membrane protein</topology>
    </subcellularLocation>
</comment>
<evidence type="ECO:0000313" key="11">
    <source>
        <dbReference type="EMBL" id="MCE5169469.1"/>
    </source>
</evidence>